<proteinExistence type="predicted"/>
<dbReference type="InterPro" id="IPR053136">
    <property type="entry name" value="UTP_pyrophosphatase-like"/>
</dbReference>
<evidence type="ECO:0000313" key="3">
    <source>
        <dbReference type="Proteomes" id="UP001268864"/>
    </source>
</evidence>
<organism evidence="2 3">
    <name type="scientific">Haloarcula onubensis</name>
    <dbReference type="NCBI Taxonomy" id="2950539"/>
    <lineage>
        <taxon>Archaea</taxon>
        <taxon>Methanobacteriati</taxon>
        <taxon>Methanobacteriota</taxon>
        <taxon>Stenosarchaea group</taxon>
        <taxon>Halobacteria</taxon>
        <taxon>Halobacteriales</taxon>
        <taxon>Haloarculaceae</taxon>
        <taxon>Haloarcula</taxon>
    </lineage>
</organism>
<evidence type="ECO:0000259" key="1">
    <source>
        <dbReference type="Pfam" id="PF01863"/>
    </source>
</evidence>
<dbReference type="CDD" id="cd07344">
    <property type="entry name" value="M48_yhfN_like"/>
    <property type="match status" value="1"/>
</dbReference>
<name>A0ABU2FTA5_9EURY</name>
<feature type="domain" description="YgjP-like metallopeptidase" evidence="1">
    <location>
        <begin position="23"/>
        <end position="234"/>
    </location>
</feature>
<protein>
    <submittedName>
        <fullName evidence="2">M48 family metallopeptidase</fullName>
    </submittedName>
</protein>
<dbReference type="PANTHER" id="PTHR30399:SF1">
    <property type="entry name" value="UTP PYROPHOSPHATASE"/>
    <property type="match status" value="1"/>
</dbReference>
<evidence type="ECO:0000313" key="2">
    <source>
        <dbReference type="EMBL" id="MDS0283492.1"/>
    </source>
</evidence>
<sequence>MREYHIGQTVVPYEIDWSLERSTIGLRMNDSMELCVRAPMEASLDDIEEALAEKKQWILKTIYGFAEQADTPGKKEFLSGEKLQYRGRQYRLNVAESDVPEPQLSFDGNQFTLGVHRFDAPGDSVSVRRKRQAVVDWYIQRAGEELPERVDRFAPKLGTQYDSVEVTEIEDRWGEYEDGTIRLNWRLILSPIRIQDYVVVHELAHAIHDRHSNSFWNTVGTLIPDYEDRREWLRLNGNTLTV</sequence>
<dbReference type="Pfam" id="PF01863">
    <property type="entry name" value="YgjP-like"/>
    <property type="match status" value="1"/>
</dbReference>
<dbReference type="Gene3D" id="3.30.2010.10">
    <property type="entry name" value="Metalloproteases ('zincins'), catalytic domain"/>
    <property type="match status" value="1"/>
</dbReference>
<accession>A0ABU2FTA5</accession>
<dbReference type="Proteomes" id="UP001268864">
    <property type="component" value="Unassembled WGS sequence"/>
</dbReference>
<dbReference type="RefSeq" id="WP_310901323.1">
    <property type="nucleotide sequence ID" value="NZ_JAMQOS010000005.1"/>
</dbReference>
<gene>
    <name evidence="2" type="ORF">NDI86_15295</name>
</gene>
<reference evidence="2 3" key="1">
    <citation type="submission" date="2022-06" db="EMBL/GenBank/DDBJ databases">
        <title>Halomicroarcula sp. a new haloarchaeum isolate from saline soil.</title>
        <authorList>
            <person name="Strakova D."/>
            <person name="Galisteo C."/>
            <person name="Sanchez-Porro C."/>
            <person name="Ventosa A."/>
        </authorList>
    </citation>
    <scope>NUCLEOTIDE SEQUENCE [LARGE SCALE GENOMIC DNA]</scope>
    <source>
        <strain evidence="2 3">S3CR25-11</strain>
    </source>
</reference>
<keyword evidence="3" id="KW-1185">Reference proteome</keyword>
<dbReference type="EMBL" id="JAMQOS010000005">
    <property type="protein sequence ID" value="MDS0283492.1"/>
    <property type="molecule type" value="Genomic_DNA"/>
</dbReference>
<dbReference type="PANTHER" id="PTHR30399">
    <property type="entry name" value="UNCHARACTERIZED PROTEIN YGJP"/>
    <property type="match status" value="1"/>
</dbReference>
<dbReference type="InterPro" id="IPR002725">
    <property type="entry name" value="YgjP-like_metallopeptidase"/>
</dbReference>
<comment type="caution">
    <text evidence="2">The sequence shown here is derived from an EMBL/GenBank/DDBJ whole genome shotgun (WGS) entry which is preliminary data.</text>
</comment>